<dbReference type="PANTHER" id="PTHR32552">
    <property type="entry name" value="FERRICHROME IRON RECEPTOR-RELATED"/>
    <property type="match status" value="1"/>
</dbReference>
<dbReference type="EMBL" id="CP059319">
    <property type="protein sequence ID" value="QTH21350.1"/>
    <property type="molecule type" value="Genomic_DNA"/>
</dbReference>
<keyword evidence="8 12" id="KW-0798">TonB box</keyword>
<dbReference type="Pfam" id="PF07715">
    <property type="entry name" value="Plug"/>
    <property type="match status" value="1"/>
</dbReference>
<dbReference type="InterPro" id="IPR036942">
    <property type="entry name" value="Beta-barrel_TonB_sf"/>
</dbReference>
<feature type="domain" description="TonB-dependent receptor-like beta-barrel" evidence="14">
    <location>
        <begin position="323"/>
        <end position="740"/>
    </location>
</feature>
<keyword evidence="3 11" id="KW-1134">Transmembrane beta strand</keyword>
<evidence type="ECO:0000256" key="10">
    <source>
        <dbReference type="ARBA" id="ARBA00023237"/>
    </source>
</evidence>
<name>A0A975D1C6_9SPHN</name>
<dbReference type="InterPro" id="IPR000531">
    <property type="entry name" value="Beta-barrel_TonB"/>
</dbReference>
<dbReference type="PROSITE" id="PS52016">
    <property type="entry name" value="TONB_DEPENDENT_REC_3"/>
    <property type="match status" value="1"/>
</dbReference>
<evidence type="ECO:0000313" key="17">
    <source>
        <dbReference type="Proteomes" id="UP000664914"/>
    </source>
</evidence>
<dbReference type="Gene3D" id="2.40.170.20">
    <property type="entry name" value="TonB-dependent receptor, beta-barrel domain"/>
    <property type="match status" value="1"/>
</dbReference>
<keyword evidence="5 11" id="KW-0812">Transmembrane</keyword>
<sequence>MMKIVKRKHALLQSVAILVAVGVPSVASAQVEEIVVTAQKREQSIRDVPISLAVISGDDLKKRQVSGIQDLANSVPNVFVSKGTVSDNIYIRGVGSGSNAGFEQAVATFVDGIYHGRSRYTQSALVDLERVEVLRGPQTIYFGNNAIGGAFSVTTKKPSLKDWGGYALASYEFEGNEPAVEAAVGGPIVEDKLAVRIAGRYSHLGGYIKNDSTGKDNPKIKDRFIRGSALWQMAPGWTTLVKAEYGKQDSIAPFAAQLTDCPPAAPFSTAATFSCAYALATNQESKFDYHRQSEPGEFGNIKASEYMVKIERENIDGPGLVAQASYSKMDFQIVADTDGVPASFFNYNSSEYLKQSTVELRIVSPAQSKIEYVAGVYYLHSKAGIGTTLNFPFANVLLAGPLAPLAPFAPLAGDIDLREKENAFSAFGSVTYPLTDKFSITGALRYTHSKKTGTQSATNAQALDTYGLSVVPLPAGLQPVAAFLTGFVDHTTQARVSDGVFLPSVSAQYKANRDVSFYAKYSKGFKAGGFDAVELTGIPDRLSYAPEKVNAFEAGLKSVLFDRSVSFNLSVFRSMYKDLQQSVTQFTATSAFITVTNVGGLRTQGVEAELVWRPNDRFEFGSDFALLDASYRNYANAGCTALQALQAKAAGKIGCSQDLSGRSPPFAPKYTGNVRAAFNQPLNDALKFSANAMLSFAGSYDVSPDKDPVTRQKSWRKIDLRLGIGDIDDKWTLAFVGTNLANVKVSGSATGVVASAGSFTRTILRGRTLAAQAQVKF</sequence>
<organism evidence="16 17">
    <name type="scientific">Rhizorhabdus wittichii</name>
    <dbReference type="NCBI Taxonomy" id="160791"/>
    <lineage>
        <taxon>Bacteria</taxon>
        <taxon>Pseudomonadati</taxon>
        <taxon>Pseudomonadota</taxon>
        <taxon>Alphaproteobacteria</taxon>
        <taxon>Sphingomonadales</taxon>
        <taxon>Sphingomonadaceae</taxon>
        <taxon>Rhizorhabdus</taxon>
    </lineage>
</organism>
<proteinExistence type="inferred from homology"/>
<evidence type="ECO:0000256" key="12">
    <source>
        <dbReference type="RuleBase" id="RU003357"/>
    </source>
</evidence>
<gene>
    <name evidence="16" type="ORF">HRJ34_24025</name>
</gene>
<dbReference type="Pfam" id="PF00593">
    <property type="entry name" value="TonB_dep_Rec_b-barrel"/>
    <property type="match status" value="1"/>
</dbReference>
<dbReference type="InterPro" id="IPR039426">
    <property type="entry name" value="TonB-dep_rcpt-like"/>
</dbReference>
<feature type="domain" description="TonB-dependent receptor plug" evidence="15">
    <location>
        <begin position="45"/>
        <end position="150"/>
    </location>
</feature>
<evidence type="ECO:0000256" key="2">
    <source>
        <dbReference type="ARBA" id="ARBA00022448"/>
    </source>
</evidence>
<comment type="similarity">
    <text evidence="11 12">Belongs to the TonB-dependent receptor family.</text>
</comment>
<evidence type="ECO:0000313" key="16">
    <source>
        <dbReference type="EMBL" id="QTH21350.1"/>
    </source>
</evidence>
<dbReference type="Proteomes" id="UP000664914">
    <property type="component" value="Chromosome"/>
</dbReference>
<protein>
    <submittedName>
        <fullName evidence="16">TonB-dependent receptor</fullName>
    </submittedName>
</protein>
<evidence type="ECO:0000259" key="14">
    <source>
        <dbReference type="Pfam" id="PF00593"/>
    </source>
</evidence>
<feature type="chain" id="PRO_5037584925" evidence="13">
    <location>
        <begin position="30"/>
        <end position="777"/>
    </location>
</feature>
<evidence type="ECO:0000256" key="13">
    <source>
        <dbReference type="SAM" id="SignalP"/>
    </source>
</evidence>
<keyword evidence="16" id="KW-0675">Receptor</keyword>
<dbReference type="GO" id="GO:0006826">
    <property type="term" value="P:iron ion transport"/>
    <property type="evidence" value="ECO:0007669"/>
    <property type="project" value="UniProtKB-KW"/>
</dbReference>
<keyword evidence="7" id="KW-0406">Ion transport</keyword>
<evidence type="ECO:0000256" key="3">
    <source>
        <dbReference type="ARBA" id="ARBA00022452"/>
    </source>
</evidence>
<comment type="subcellular location">
    <subcellularLocation>
        <location evidence="1 11">Cell outer membrane</location>
        <topology evidence="1 11">Multi-pass membrane protein</topology>
    </subcellularLocation>
</comment>
<evidence type="ECO:0000256" key="9">
    <source>
        <dbReference type="ARBA" id="ARBA00023136"/>
    </source>
</evidence>
<feature type="signal peptide" evidence="13">
    <location>
        <begin position="1"/>
        <end position="29"/>
    </location>
</feature>
<dbReference type="InterPro" id="IPR012910">
    <property type="entry name" value="Plug_dom"/>
</dbReference>
<keyword evidence="6" id="KW-0408">Iron</keyword>
<evidence type="ECO:0000259" key="15">
    <source>
        <dbReference type="Pfam" id="PF07715"/>
    </source>
</evidence>
<keyword evidence="4" id="KW-0410">Iron transport</keyword>
<reference evidence="16" key="2">
    <citation type="submission" date="2021-04" db="EMBL/GenBank/DDBJ databases">
        <title>Isolation and genomic analysis of the ibuprofen-degrading bacterium Sphingomonas strain MPO218.</title>
        <authorList>
            <person name="Aulestia M."/>
            <person name="Flores A."/>
            <person name="Mangas E.L."/>
            <person name="Perez-Pulido A.J."/>
            <person name="Santero E."/>
            <person name="Camacho E.M."/>
        </authorList>
    </citation>
    <scope>NUCLEOTIDE SEQUENCE</scope>
    <source>
        <strain evidence="16">MPO218</strain>
    </source>
</reference>
<evidence type="ECO:0000256" key="4">
    <source>
        <dbReference type="ARBA" id="ARBA00022496"/>
    </source>
</evidence>
<dbReference type="PANTHER" id="PTHR32552:SF81">
    <property type="entry name" value="TONB-DEPENDENT OUTER MEMBRANE RECEPTOR"/>
    <property type="match status" value="1"/>
</dbReference>
<evidence type="ECO:0000256" key="7">
    <source>
        <dbReference type="ARBA" id="ARBA00023065"/>
    </source>
</evidence>
<dbReference type="AlphaFoldDB" id="A0A975D1C6"/>
<accession>A0A975D1C6</accession>
<evidence type="ECO:0000256" key="8">
    <source>
        <dbReference type="ARBA" id="ARBA00023077"/>
    </source>
</evidence>
<keyword evidence="13" id="KW-0732">Signal</keyword>
<reference evidence="16" key="1">
    <citation type="submission" date="2020-07" db="EMBL/GenBank/DDBJ databases">
        <authorList>
            <person name="Camacho E."/>
        </authorList>
    </citation>
    <scope>NUCLEOTIDE SEQUENCE</scope>
    <source>
        <strain evidence="16">MPO218</strain>
    </source>
</reference>
<evidence type="ECO:0000256" key="5">
    <source>
        <dbReference type="ARBA" id="ARBA00022692"/>
    </source>
</evidence>
<evidence type="ECO:0000256" key="1">
    <source>
        <dbReference type="ARBA" id="ARBA00004571"/>
    </source>
</evidence>
<keyword evidence="9 11" id="KW-0472">Membrane</keyword>
<dbReference type="CDD" id="cd01347">
    <property type="entry name" value="ligand_gated_channel"/>
    <property type="match status" value="1"/>
</dbReference>
<keyword evidence="10 11" id="KW-0998">Cell outer membrane</keyword>
<evidence type="ECO:0000256" key="6">
    <source>
        <dbReference type="ARBA" id="ARBA00023004"/>
    </source>
</evidence>
<dbReference type="GO" id="GO:0009279">
    <property type="term" value="C:cell outer membrane"/>
    <property type="evidence" value="ECO:0007669"/>
    <property type="project" value="UniProtKB-SubCell"/>
</dbReference>
<dbReference type="SUPFAM" id="SSF56935">
    <property type="entry name" value="Porins"/>
    <property type="match status" value="1"/>
</dbReference>
<keyword evidence="2 11" id="KW-0813">Transport</keyword>
<evidence type="ECO:0000256" key="11">
    <source>
        <dbReference type="PROSITE-ProRule" id="PRU01360"/>
    </source>
</evidence>